<dbReference type="OrthoDB" id="10309255at2759"/>
<reference evidence="1 2" key="1">
    <citation type="journal article" date="2021" name="Plant Biotechnol. J.">
        <title>Multi-omics assisted identification of the key and species-specific regulatory components of drought-tolerant mechanisms in Gossypium stocksii.</title>
        <authorList>
            <person name="Yu D."/>
            <person name="Ke L."/>
            <person name="Zhang D."/>
            <person name="Wu Y."/>
            <person name="Sun Y."/>
            <person name="Mei J."/>
            <person name="Sun J."/>
            <person name="Sun Y."/>
        </authorList>
    </citation>
    <scope>NUCLEOTIDE SEQUENCE [LARGE SCALE GENOMIC DNA]</scope>
    <source>
        <strain evidence="2">cv. E1</strain>
        <tissue evidence="1">Leaf</tissue>
    </source>
</reference>
<accession>A0A9D3WEQ4</accession>
<evidence type="ECO:0000313" key="1">
    <source>
        <dbReference type="EMBL" id="KAH1122005.1"/>
    </source>
</evidence>
<dbReference type="EMBL" id="JAIQCV010000002">
    <property type="protein sequence ID" value="KAH1122005.1"/>
    <property type="molecule type" value="Genomic_DNA"/>
</dbReference>
<dbReference type="AlphaFoldDB" id="A0A9D3WEQ4"/>
<keyword evidence="2" id="KW-1185">Reference proteome</keyword>
<gene>
    <name evidence="1" type="ORF">J1N35_005165</name>
</gene>
<sequence>MAVDVVLSNPSSCSLQMFYTGVLGKWIKYSISLVADKGLKKPLYTSARLKKGKVLYLETHLCRVTKLRARCSTSTYSFLLALPLPLLGKTNYTRLQSKNNLQKAHNDWLLPLQMLVGGIAAANKNDIDQHAVDTVELPLFHRKELEALKGVEDCSMLISENEEIPIKTQTNCERSKKLKKAMLDHSM</sequence>
<proteinExistence type="predicted"/>
<organism evidence="1 2">
    <name type="scientific">Gossypium stocksii</name>
    <dbReference type="NCBI Taxonomy" id="47602"/>
    <lineage>
        <taxon>Eukaryota</taxon>
        <taxon>Viridiplantae</taxon>
        <taxon>Streptophyta</taxon>
        <taxon>Embryophyta</taxon>
        <taxon>Tracheophyta</taxon>
        <taxon>Spermatophyta</taxon>
        <taxon>Magnoliopsida</taxon>
        <taxon>eudicotyledons</taxon>
        <taxon>Gunneridae</taxon>
        <taxon>Pentapetalae</taxon>
        <taxon>rosids</taxon>
        <taxon>malvids</taxon>
        <taxon>Malvales</taxon>
        <taxon>Malvaceae</taxon>
        <taxon>Malvoideae</taxon>
        <taxon>Gossypium</taxon>
    </lineage>
</organism>
<evidence type="ECO:0000313" key="2">
    <source>
        <dbReference type="Proteomes" id="UP000828251"/>
    </source>
</evidence>
<dbReference type="Proteomes" id="UP000828251">
    <property type="component" value="Unassembled WGS sequence"/>
</dbReference>
<name>A0A9D3WEQ4_9ROSI</name>
<comment type="caution">
    <text evidence="1">The sequence shown here is derived from an EMBL/GenBank/DDBJ whole genome shotgun (WGS) entry which is preliminary data.</text>
</comment>
<protein>
    <submittedName>
        <fullName evidence="1">Uncharacterized protein</fullName>
    </submittedName>
</protein>